<dbReference type="InterPro" id="IPR000210">
    <property type="entry name" value="BTB/POZ_dom"/>
</dbReference>
<organism evidence="1 2">
    <name type="scientific">Pristionchus pacificus</name>
    <name type="common">Parasitic nematode worm</name>
    <dbReference type="NCBI Taxonomy" id="54126"/>
    <lineage>
        <taxon>Eukaryota</taxon>
        <taxon>Metazoa</taxon>
        <taxon>Ecdysozoa</taxon>
        <taxon>Nematoda</taxon>
        <taxon>Chromadorea</taxon>
        <taxon>Rhabditida</taxon>
        <taxon>Rhabditina</taxon>
        <taxon>Diplogasteromorpha</taxon>
        <taxon>Diplogasteroidea</taxon>
        <taxon>Neodiplogasteridae</taxon>
        <taxon>Pristionchus</taxon>
    </lineage>
</organism>
<sequence length="417" mass="48064">MRGGENRLFISPYSLHLPPLVFTHLFYRMTDQTSNEELLKRITMLEEENKKLRSLKRKLPAEDPIVPLAEAKTHDFKLELKKEAASATSDVHTIDGLEFYVGVQRDKKALPGTDVRFCFLHVRNVADQRKFVIATTDVRSMMLAGSSRDITMNEPPGTPAIQHYVLSNQNEETGNWIKSEYEGRNVPAAWSITVSLSVIIQQLESIEPDEDSATIVEVGGKEFRVSSGLLASWSHYFRAYFRHDWKEKQQNFYPVKDVDISAEDFEELLSVIQPTPKAITRENYLLLLKMASRFEMPSLTLRIEQFMIQFETNGLERAEVFRTATDHYSLKIVQATLLHRWRDPYLLKKELMKTSEYEKLCGRTVILINERFAKACIASKNVNGGEWIDVVPDTSIEWPRNRSPQLRHDGIPMNLEL</sequence>
<dbReference type="InterPro" id="IPR011333">
    <property type="entry name" value="SKP1/BTB/POZ_sf"/>
</dbReference>
<dbReference type="AlphaFoldDB" id="A0A2A6C1B4"/>
<dbReference type="Proteomes" id="UP000005239">
    <property type="component" value="Unassembled WGS sequence"/>
</dbReference>
<dbReference type="SUPFAM" id="SSF54695">
    <property type="entry name" value="POZ domain"/>
    <property type="match status" value="1"/>
</dbReference>
<dbReference type="CDD" id="cd18186">
    <property type="entry name" value="BTB_POZ_ZBTB_KLHL-like"/>
    <property type="match status" value="1"/>
</dbReference>
<evidence type="ECO:0000313" key="1">
    <source>
        <dbReference type="EnsemblMetazoa" id="PPA26909.1"/>
    </source>
</evidence>
<dbReference type="PANTHER" id="PTHR22744">
    <property type="entry name" value="HELIX LOOP HELIX PROTEIN 21-RELATED"/>
    <property type="match status" value="1"/>
</dbReference>
<dbReference type="Gene3D" id="3.30.710.10">
    <property type="entry name" value="Potassium Channel Kv1.1, Chain A"/>
    <property type="match status" value="1"/>
</dbReference>
<accession>A0A8R1YKW0</accession>
<dbReference type="EnsemblMetazoa" id="PPA26909.1">
    <property type="protein sequence ID" value="PPA26909.1"/>
    <property type="gene ID" value="WBGene00116463"/>
</dbReference>
<protein>
    <submittedName>
        <fullName evidence="1">BTB domain-containing protein</fullName>
    </submittedName>
</protein>
<reference evidence="2" key="1">
    <citation type="journal article" date="2008" name="Nat. Genet.">
        <title>The Pristionchus pacificus genome provides a unique perspective on nematode lifestyle and parasitism.</title>
        <authorList>
            <person name="Dieterich C."/>
            <person name="Clifton S.W."/>
            <person name="Schuster L.N."/>
            <person name="Chinwalla A."/>
            <person name="Delehaunty K."/>
            <person name="Dinkelacker I."/>
            <person name="Fulton L."/>
            <person name="Fulton R."/>
            <person name="Godfrey J."/>
            <person name="Minx P."/>
            <person name="Mitreva M."/>
            <person name="Roeseler W."/>
            <person name="Tian H."/>
            <person name="Witte H."/>
            <person name="Yang S.P."/>
            <person name="Wilson R.K."/>
            <person name="Sommer R.J."/>
        </authorList>
    </citation>
    <scope>NUCLEOTIDE SEQUENCE [LARGE SCALE GENOMIC DNA]</scope>
    <source>
        <strain evidence="2">PS312</strain>
    </source>
</reference>
<evidence type="ECO:0000313" key="2">
    <source>
        <dbReference type="Proteomes" id="UP000005239"/>
    </source>
</evidence>
<dbReference type="PANTHER" id="PTHR22744:SF17">
    <property type="entry name" value="BTB DOMAIN-CONTAINING PROTEIN"/>
    <property type="match status" value="1"/>
</dbReference>
<dbReference type="SMART" id="SM00225">
    <property type="entry name" value="BTB"/>
    <property type="match status" value="1"/>
</dbReference>
<dbReference type="Pfam" id="PF00651">
    <property type="entry name" value="BTB"/>
    <property type="match status" value="1"/>
</dbReference>
<proteinExistence type="predicted"/>
<keyword evidence="2" id="KW-1185">Reference proteome</keyword>
<name>A0A2A6C1B4_PRIPA</name>
<accession>A0A2A6C1B4</accession>
<gene>
    <name evidence="1" type="primary">WBGene00116463</name>
</gene>
<dbReference type="PROSITE" id="PS50097">
    <property type="entry name" value="BTB"/>
    <property type="match status" value="1"/>
</dbReference>
<reference evidence="1" key="2">
    <citation type="submission" date="2022-06" db="UniProtKB">
        <authorList>
            <consortium name="EnsemblMetazoa"/>
        </authorList>
    </citation>
    <scope>IDENTIFICATION</scope>
    <source>
        <strain evidence="1">PS312</strain>
    </source>
</reference>